<proteinExistence type="predicted"/>
<organism evidence="1">
    <name type="scientific">Brassica cretica</name>
    <name type="common">Mustard</name>
    <dbReference type="NCBI Taxonomy" id="69181"/>
    <lineage>
        <taxon>Eukaryota</taxon>
        <taxon>Viridiplantae</taxon>
        <taxon>Streptophyta</taxon>
        <taxon>Embryophyta</taxon>
        <taxon>Tracheophyta</taxon>
        <taxon>Spermatophyta</taxon>
        <taxon>Magnoliopsida</taxon>
        <taxon>eudicotyledons</taxon>
        <taxon>Gunneridae</taxon>
        <taxon>Pentapetalae</taxon>
        <taxon>rosids</taxon>
        <taxon>malvids</taxon>
        <taxon>Brassicales</taxon>
        <taxon>Brassicaceae</taxon>
        <taxon>Brassiceae</taxon>
        <taxon>Brassica</taxon>
    </lineage>
</organism>
<evidence type="ECO:0000313" key="1">
    <source>
        <dbReference type="EMBL" id="KAF2593306.1"/>
    </source>
</evidence>
<sequence length="96" mass="10796">MIQSGQVLKNQVWLLETVHHWNDHQKVHEMHITASFHHCFSPTSNASGANRTQVETRLLGIDVIVGRQGDSCDDVCKSRGQLCVMNKLSLLNQCDV</sequence>
<reference evidence="1" key="1">
    <citation type="submission" date="2019-12" db="EMBL/GenBank/DDBJ databases">
        <title>Genome sequencing and annotation of Brassica cretica.</title>
        <authorList>
            <person name="Studholme D.J."/>
            <person name="Sarris P.F."/>
        </authorList>
    </citation>
    <scope>NUCLEOTIDE SEQUENCE</scope>
    <source>
        <strain evidence="1">PFS-102/07</strain>
        <tissue evidence="1">Leaf</tissue>
    </source>
</reference>
<comment type="caution">
    <text evidence="1">The sequence shown here is derived from an EMBL/GenBank/DDBJ whole genome shotgun (WGS) entry which is preliminary data.</text>
</comment>
<accession>A0A8S9KIL3</accession>
<dbReference type="AlphaFoldDB" id="A0A8S9KIL3"/>
<name>A0A8S9KIL3_BRACR</name>
<dbReference type="EMBL" id="QGKY02000164">
    <property type="protein sequence ID" value="KAF2593306.1"/>
    <property type="molecule type" value="Genomic_DNA"/>
</dbReference>
<protein>
    <submittedName>
        <fullName evidence="1">Uncharacterized protein</fullName>
    </submittedName>
</protein>
<gene>
    <name evidence="1" type="ORF">F2Q70_00044139</name>
</gene>